<proteinExistence type="predicted"/>
<accession>A0A0L9TWJ7</accession>
<name>A0A0L9TWJ7_PHAAN</name>
<dbReference type="SUPFAM" id="SSF55961">
    <property type="entry name" value="Bet v1-like"/>
    <property type="match status" value="1"/>
</dbReference>
<dbReference type="AlphaFoldDB" id="A0A0L9TWJ7"/>
<dbReference type="Proteomes" id="UP000053144">
    <property type="component" value="Chromosome 2"/>
</dbReference>
<dbReference type="PANTHER" id="PTHR34560">
    <property type="entry name" value="POLYKETIDE CYCLASE/DEHYDRASE/LIPID TRANSPORT SUPERFAMILY PROTEIN"/>
    <property type="match status" value="1"/>
</dbReference>
<evidence type="ECO:0000313" key="2">
    <source>
        <dbReference type="Proteomes" id="UP000053144"/>
    </source>
</evidence>
<reference evidence="2" key="1">
    <citation type="journal article" date="2015" name="Proc. Natl. Acad. Sci. U.S.A.">
        <title>Genome sequencing of adzuki bean (Vigna angularis) provides insight into high starch and low fat accumulation and domestication.</title>
        <authorList>
            <person name="Yang K."/>
            <person name="Tian Z."/>
            <person name="Chen C."/>
            <person name="Luo L."/>
            <person name="Zhao B."/>
            <person name="Wang Z."/>
            <person name="Yu L."/>
            <person name="Li Y."/>
            <person name="Sun Y."/>
            <person name="Li W."/>
            <person name="Chen Y."/>
            <person name="Li Y."/>
            <person name="Zhang Y."/>
            <person name="Ai D."/>
            <person name="Zhao J."/>
            <person name="Shang C."/>
            <person name="Ma Y."/>
            <person name="Wu B."/>
            <person name="Wang M."/>
            <person name="Gao L."/>
            <person name="Sun D."/>
            <person name="Zhang P."/>
            <person name="Guo F."/>
            <person name="Wang W."/>
            <person name="Li Y."/>
            <person name="Wang J."/>
            <person name="Varshney R.K."/>
            <person name="Wang J."/>
            <person name="Ling H.Q."/>
            <person name="Wan P."/>
        </authorList>
    </citation>
    <scope>NUCLEOTIDE SEQUENCE</scope>
    <source>
        <strain evidence="2">cv. Jingnong 6</strain>
    </source>
</reference>
<organism evidence="1 2">
    <name type="scientific">Phaseolus angularis</name>
    <name type="common">Azuki bean</name>
    <name type="synonym">Vigna angularis</name>
    <dbReference type="NCBI Taxonomy" id="3914"/>
    <lineage>
        <taxon>Eukaryota</taxon>
        <taxon>Viridiplantae</taxon>
        <taxon>Streptophyta</taxon>
        <taxon>Embryophyta</taxon>
        <taxon>Tracheophyta</taxon>
        <taxon>Spermatophyta</taxon>
        <taxon>Magnoliopsida</taxon>
        <taxon>eudicotyledons</taxon>
        <taxon>Gunneridae</taxon>
        <taxon>Pentapetalae</taxon>
        <taxon>rosids</taxon>
        <taxon>fabids</taxon>
        <taxon>Fabales</taxon>
        <taxon>Fabaceae</taxon>
        <taxon>Papilionoideae</taxon>
        <taxon>50 kb inversion clade</taxon>
        <taxon>NPAAA clade</taxon>
        <taxon>indigoferoid/millettioid clade</taxon>
        <taxon>Phaseoleae</taxon>
        <taxon>Vigna</taxon>
    </lineage>
</organism>
<dbReference type="Gramene" id="KOM34925">
    <property type="protein sequence ID" value="KOM34925"/>
    <property type="gene ID" value="LR48_Vigan02g107500"/>
</dbReference>
<gene>
    <name evidence="1" type="ORF">LR48_Vigan02g107500</name>
</gene>
<sequence length="164" mass="18903">MLRSVSSDDSERSNTSHTDWKFKQDGEEFRVMYREGPEGTPFHTMVVEGFVDGPVDVCKFMYLMGDMPLQKMKVGIGEQLSLMRMKVSWPLSTREAIVHYYLFEYFQDDLIVVLTNSVSKSKNATETLYGFNNEVIPEAKDVVRIDLVGGFVLQKVTSERSYFR</sequence>
<dbReference type="EMBL" id="CM003372">
    <property type="protein sequence ID" value="KOM34925.1"/>
    <property type="molecule type" value="Genomic_DNA"/>
</dbReference>
<dbReference type="OMA" id="VWDFLEL"/>
<dbReference type="InterPro" id="IPR023393">
    <property type="entry name" value="START-like_dom_sf"/>
</dbReference>
<dbReference type="PANTHER" id="PTHR34560:SF8">
    <property type="entry name" value="START-LIKE DOMAIN-CONTAINING PROTEIN-RELATED"/>
    <property type="match status" value="1"/>
</dbReference>
<dbReference type="Gene3D" id="3.30.530.20">
    <property type="match status" value="1"/>
</dbReference>
<evidence type="ECO:0000313" key="1">
    <source>
        <dbReference type="EMBL" id="KOM34925.1"/>
    </source>
</evidence>
<evidence type="ECO:0008006" key="3">
    <source>
        <dbReference type="Google" id="ProtNLM"/>
    </source>
</evidence>
<protein>
    <recommendedName>
        <fullName evidence="3">START domain-containing protein</fullName>
    </recommendedName>
</protein>
<dbReference type="STRING" id="3914.A0A0L9TWJ7"/>